<reference evidence="6 7" key="1">
    <citation type="journal article" date="2019" name="Mol. Ecol. Resour.">
        <title>Improving Illumina assemblies with Hi-C and long reads: an example with the North African dromedary.</title>
        <authorList>
            <person name="Elbers J.P."/>
            <person name="Rogers M.F."/>
            <person name="Perelman P.L."/>
            <person name="Proskuryakova A.A."/>
            <person name="Serdyukova N.A."/>
            <person name="Johnson W.E."/>
            <person name="Horin P."/>
            <person name="Corander J."/>
            <person name="Murphy D."/>
            <person name="Burger P.A."/>
        </authorList>
    </citation>
    <scope>NUCLEOTIDE SEQUENCE [LARGE SCALE GENOMIC DNA]</scope>
    <source>
        <strain evidence="6">Drom800</strain>
        <tissue evidence="6">Blood</tissue>
    </source>
</reference>
<dbReference type="GO" id="GO:0048012">
    <property type="term" value="P:hepatocyte growth factor receptor signaling pathway"/>
    <property type="evidence" value="ECO:0007669"/>
    <property type="project" value="TreeGrafter"/>
</dbReference>
<evidence type="ECO:0000256" key="2">
    <source>
        <dbReference type="ARBA" id="ARBA00023157"/>
    </source>
</evidence>
<dbReference type="GO" id="GO:0043066">
    <property type="term" value="P:negative regulation of apoptotic process"/>
    <property type="evidence" value="ECO:0007669"/>
    <property type="project" value="TreeGrafter"/>
</dbReference>
<comment type="caution">
    <text evidence="6">The sequence shown here is derived from an EMBL/GenBank/DDBJ whole genome shotgun (WGS) entry which is preliminary data.</text>
</comment>
<evidence type="ECO:0000313" key="7">
    <source>
        <dbReference type="Proteomes" id="UP000299084"/>
    </source>
</evidence>
<keyword evidence="4" id="KW-0732">Signal</keyword>
<dbReference type="SUPFAM" id="SSF57440">
    <property type="entry name" value="Kringle-like"/>
    <property type="match status" value="1"/>
</dbReference>
<dbReference type="EMBL" id="JWIN03000007">
    <property type="protein sequence ID" value="KAB1275907.1"/>
    <property type="molecule type" value="Genomic_DNA"/>
</dbReference>
<evidence type="ECO:0000256" key="1">
    <source>
        <dbReference type="ARBA" id="ARBA00022572"/>
    </source>
</evidence>
<keyword evidence="1 3" id="KW-0420">Kringle</keyword>
<dbReference type="InterPro" id="IPR050759">
    <property type="entry name" value="Serine_protease_kringle"/>
</dbReference>
<dbReference type="PANTHER" id="PTHR24261">
    <property type="entry name" value="PLASMINOGEN-RELATED"/>
    <property type="match status" value="1"/>
</dbReference>
<dbReference type="GO" id="GO:0005102">
    <property type="term" value="F:signaling receptor binding"/>
    <property type="evidence" value="ECO:0007669"/>
    <property type="project" value="TreeGrafter"/>
</dbReference>
<comment type="caution">
    <text evidence="3">Lacks conserved residue(s) required for the propagation of feature annotation.</text>
</comment>
<evidence type="ECO:0000259" key="5">
    <source>
        <dbReference type="PROSITE" id="PS50070"/>
    </source>
</evidence>
<name>A0A5N4DXW7_CAMDR</name>
<dbReference type="InterPro" id="IPR038178">
    <property type="entry name" value="Kringle_sf"/>
</dbReference>
<feature type="signal peptide" evidence="4">
    <location>
        <begin position="1"/>
        <end position="15"/>
    </location>
</feature>
<protein>
    <submittedName>
        <fullName evidence="6">Hepatocyte growth factor</fullName>
    </submittedName>
</protein>
<evidence type="ECO:0000256" key="3">
    <source>
        <dbReference type="PROSITE-ProRule" id="PRU00121"/>
    </source>
</evidence>
<feature type="chain" id="PRO_5024286790" evidence="4">
    <location>
        <begin position="16"/>
        <end position="114"/>
    </location>
</feature>
<dbReference type="InterPro" id="IPR000001">
    <property type="entry name" value="Kringle"/>
</dbReference>
<keyword evidence="7" id="KW-1185">Reference proteome</keyword>
<proteinExistence type="predicted"/>
<dbReference type="GO" id="GO:0005615">
    <property type="term" value="C:extracellular space"/>
    <property type="evidence" value="ECO:0007669"/>
    <property type="project" value="TreeGrafter"/>
</dbReference>
<evidence type="ECO:0000313" key="6">
    <source>
        <dbReference type="EMBL" id="KAB1275907.1"/>
    </source>
</evidence>
<dbReference type="PANTHER" id="PTHR24261:SF8">
    <property type="entry name" value="HEPATOCYTE GROWTH FACTOR"/>
    <property type="match status" value="1"/>
</dbReference>
<dbReference type="Gene3D" id="2.40.20.10">
    <property type="entry name" value="Plasminogen Kringle 4"/>
    <property type="match status" value="1"/>
</dbReference>
<gene>
    <name evidence="6" type="ORF">Cadr_000007879</name>
</gene>
<dbReference type="AlphaFoldDB" id="A0A5N4DXW7"/>
<keyword evidence="2" id="KW-1015">Disulfide bond</keyword>
<dbReference type="PROSITE" id="PS50070">
    <property type="entry name" value="KRINGLE_2"/>
    <property type="match status" value="1"/>
</dbReference>
<dbReference type="InterPro" id="IPR013806">
    <property type="entry name" value="Kringle-like"/>
</dbReference>
<evidence type="ECO:0000256" key="4">
    <source>
        <dbReference type="SAM" id="SignalP"/>
    </source>
</evidence>
<dbReference type="SMART" id="SM00130">
    <property type="entry name" value="KR"/>
    <property type="match status" value="1"/>
</dbReference>
<dbReference type="Proteomes" id="UP000299084">
    <property type="component" value="Unassembled WGS sequence"/>
</dbReference>
<dbReference type="Pfam" id="PF00051">
    <property type="entry name" value="Kringle"/>
    <property type="match status" value="1"/>
</dbReference>
<accession>A0A5N4DXW7</accession>
<sequence>MIIILKLAFCLRAIAVKTYRKTTVAILEGKKGDLGVSRAIQRYATKSVTFLSVQKVNEPECRKQLTCHALILLVECMTCNGESYRGPMDHTESGKICQRWDHQTPHRHKFLPER</sequence>
<feature type="domain" description="Kringle" evidence="5">
    <location>
        <begin position="75"/>
        <end position="114"/>
    </location>
</feature>
<organism evidence="6 7">
    <name type="scientific">Camelus dromedarius</name>
    <name type="common">Dromedary</name>
    <name type="synonym">Arabian camel</name>
    <dbReference type="NCBI Taxonomy" id="9838"/>
    <lineage>
        <taxon>Eukaryota</taxon>
        <taxon>Metazoa</taxon>
        <taxon>Chordata</taxon>
        <taxon>Craniata</taxon>
        <taxon>Vertebrata</taxon>
        <taxon>Euteleostomi</taxon>
        <taxon>Mammalia</taxon>
        <taxon>Eutheria</taxon>
        <taxon>Laurasiatheria</taxon>
        <taxon>Artiodactyla</taxon>
        <taxon>Tylopoda</taxon>
        <taxon>Camelidae</taxon>
        <taxon>Camelus</taxon>
    </lineage>
</organism>